<dbReference type="EMBL" id="JAGPNK010000010">
    <property type="protein sequence ID" value="KAH7312517.1"/>
    <property type="molecule type" value="Genomic_DNA"/>
</dbReference>
<evidence type="ECO:0000256" key="1">
    <source>
        <dbReference type="SAM" id="MobiDB-lite"/>
    </source>
</evidence>
<dbReference type="InterPro" id="IPR036444">
    <property type="entry name" value="PLipase_A2_dom_sf"/>
</dbReference>
<evidence type="ECO:0000313" key="3">
    <source>
        <dbReference type="EMBL" id="KAH7312517.1"/>
    </source>
</evidence>
<comment type="caution">
    <text evidence="3">The sequence shown here is derived from an EMBL/GenBank/DDBJ whole genome shotgun (WGS) entry which is preliminary data.</text>
</comment>
<dbReference type="AlphaFoldDB" id="A0A8K0SK48"/>
<dbReference type="Gene3D" id="1.20.90.10">
    <property type="entry name" value="Phospholipase A2 domain"/>
    <property type="match status" value="1"/>
</dbReference>
<feature type="region of interest" description="Disordered" evidence="1">
    <location>
        <begin position="98"/>
        <end position="125"/>
    </location>
</feature>
<name>A0A8K0SK48_9HYPO</name>
<proteinExistence type="predicted"/>
<keyword evidence="2" id="KW-0732">Signal</keyword>
<evidence type="ECO:0000256" key="2">
    <source>
        <dbReference type="SAM" id="SignalP"/>
    </source>
</evidence>
<dbReference type="InterPro" id="IPR015141">
    <property type="entry name" value="PLipase_A2_prok/fun"/>
</dbReference>
<feature type="region of interest" description="Disordered" evidence="1">
    <location>
        <begin position="61"/>
        <end position="81"/>
    </location>
</feature>
<keyword evidence="4" id="KW-1185">Reference proteome</keyword>
<dbReference type="SUPFAM" id="SSF48619">
    <property type="entry name" value="Phospholipase A2, PLA2"/>
    <property type="match status" value="1"/>
</dbReference>
<organism evidence="3 4">
    <name type="scientific">Stachybotrys elegans</name>
    <dbReference type="NCBI Taxonomy" id="80388"/>
    <lineage>
        <taxon>Eukaryota</taxon>
        <taxon>Fungi</taxon>
        <taxon>Dikarya</taxon>
        <taxon>Ascomycota</taxon>
        <taxon>Pezizomycotina</taxon>
        <taxon>Sordariomycetes</taxon>
        <taxon>Hypocreomycetidae</taxon>
        <taxon>Hypocreales</taxon>
        <taxon>Stachybotryaceae</taxon>
        <taxon>Stachybotrys</taxon>
    </lineage>
</organism>
<reference evidence="3" key="1">
    <citation type="journal article" date="2021" name="Nat. Commun.">
        <title>Genetic determinants of endophytism in the Arabidopsis root mycobiome.</title>
        <authorList>
            <person name="Mesny F."/>
            <person name="Miyauchi S."/>
            <person name="Thiergart T."/>
            <person name="Pickel B."/>
            <person name="Atanasova L."/>
            <person name="Karlsson M."/>
            <person name="Huettel B."/>
            <person name="Barry K.W."/>
            <person name="Haridas S."/>
            <person name="Chen C."/>
            <person name="Bauer D."/>
            <person name="Andreopoulos W."/>
            <person name="Pangilinan J."/>
            <person name="LaButti K."/>
            <person name="Riley R."/>
            <person name="Lipzen A."/>
            <person name="Clum A."/>
            <person name="Drula E."/>
            <person name="Henrissat B."/>
            <person name="Kohler A."/>
            <person name="Grigoriev I.V."/>
            <person name="Martin F.M."/>
            <person name="Hacquard S."/>
        </authorList>
    </citation>
    <scope>NUCLEOTIDE SEQUENCE</scope>
    <source>
        <strain evidence="3">MPI-CAGE-CH-0235</strain>
    </source>
</reference>
<sequence>MKFSVAFVALISGSAALSFPPVSEAIARQNKERAVHARAERDAPNWVGTFPPVSEAIARQQAKRDVNAEAPKKREPPNWVGTFPPVSEAIARQQAKAKREAPVVEAAPKKKRSAPNWQAKAKREVPVVQVPKKREAPNWVGTFPPVSEAIARQQAKAKRDVPVVQVPKKREAPNWVGTFPPVSEAIARQHSKRQGSNTVTDDLLFVVDLPTFTARRNANDPADLIWDSDGCTSSPDNPLGFPFIPACNRHDFGYHNYRAQSRFTETNKQAIDDNFRDDLYFICGTERFSSICFGLADVYHAFVRAFGGDDATPGRRDEHAQHEYDLAVLRYERLVADAREAHQIE</sequence>
<feature type="signal peptide" evidence="2">
    <location>
        <begin position="1"/>
        <end position="16"/>
    </location>
</feature>
<dbReference type="GO" id="GO:0006644">
    <property type="term" value="P:phospholipid metabolic process"/>
    <property type="evidence" value="ECO:0007669"/>
    <property type="project" value="InterPro"/>
</dbReference>
<protein>
    <submittedName>
        <fullName evidence="3">Prokaryotic phospholipase A2-domain-containing protein</fullName>
    </submittedName>
</protein>
<dbReference type="GO" id="GO:0004623">
    <property type="term" value="F:phospholipase A2 activity"/>
    <property type="evidence" value="ECO:0007669"/>
    <property type="project" value="InterPro"/>
</dbReference>
<gene>
    <name evidence="3" type="ORF">B0I35DRAFT_480966</name>
</gene>
<feature type="chain" id="PRO_5035479087" evidence="2">
    <location>
        <begin position="17"/>
        <end position="345"/>
    </location>
</feature>
<dbReference type="GO" id="GO:0050482">
    <property type="term" value="P:arachidonate secretion"/>
    <property type="evidence" value="ECO:0007669"/>
    <property type="project" value="InterPro"/>
</dbReference>
<evidence type="ECO:0000313" key="4">
    <source>
        <dbReference type="Proteomes" id="UP000813444"/>
    </source>
</evidence>
<dbReference type="Proteomes" id="UP000813444">
    <property type="component" value="Unassembled WGS sequence"/>
</dbReference>
<feature type="compositionally biased region" description="Basic and acidic residues" evidence="1">
    <location>
        <begin position="62"/>
        <end position="76"/>
    </location>
</feature>
<dbReference type="OrthoDB" id="5120271at2759"/>
<dbReference type="Pfam" id="PF09056">
    <property type="entry name" value="Phospholip_A2_3"/>
    <property type="match status" value="1"/>
</dbReference>
<accession>A0A8K0SK48</accession>